<dbReference type="EMBL" id="AP014959">
    <property type="protein sequence ID" value="BAS82732.1"/>
    <property type="molecule type" value="Genomic_DNA"/>
</dbReference>
<evidence type="ECO:0000313" key="2">
    <source>
        <dbReference type="Proteomes" id="UP000059680"/>
    </source>
</evidence>
<reference evidence="1 2" key="2">
    <citation type="journal article" date="2013" name="Plant Cell Physiol.">
        <title>Rice Annotation Project Database (RAP-DB): an integrative and interactive database for rice genomics.</title>
        <authorList>
            <person name="Sakai H."/>
            <person name="Lee S.S."/>
            <person name="Tanaka T."/>
            <person name="Numa H."/>
            <person name="Kim J."/>
            <person name="Kawahara Y."/>
            <person name="Wakimoto H."/>
            <person name="Yang C.C."/>
            <person name="Iwamoto M."/>
            <person name="Abe T."/>
            <person name="Yamada Y."/>
            <person name="Muto A."/>
            <person name="Inokuchi H."/>
            <person name="Ikemura T."/>
            <person name="Matsumoto T."/>
            <person name="Sasaki T."/>
            <person name="Itoh T."/>
        </authorList>
    </citation>
    <scope>NUCLEOTIDE SEQUENCE [LARGE SCALE GENOMIC DNA]</scope>
    <source>
        <strain evidence="2">cv. Nipponbare</strain>
    </source>
</reference>
<dbReference type="Gramene" id="Os03t0192550-01">
    <property type="protein sequence ID" value="Os03t0192550-01"/>
    <property type="gene ID" value="Os03g0192550"/>
</dbReference>
<dbReference type="PaxDb" id="39947-A0A0P0VU20"/>
<gene>
    <name evidence="1" type="ordered locus">Os03g0192550</name>
    <name evidence="1" type="ORF">OSNPB_030192550</name>
</gene>
<reference evidence="1 2" key="3">
    <citation type="journal article" date="2013" name="Rice">
        <title>Improvement of the Oryza sativa Nipponbare reference genome using next generation sequence and optical map data.</title>
        <authorList>
            <person name="Kawahara Y."/>
            <person name="de la Bastide M."/>
            <person name="Hamilton J.P."/>
            <person name="Kanamori H."/>
            <person name="McCombie W.R."/>
            <person name="Ouyang S."/>
            <person name="Schwartz D.C."/>
            <person name="Tanaka T."/>
            <person name="Wu J."/>
            <person name="Zhou S."/>
            <person name="Childs K.L."/>
            <person name="Davidson R.M."/>
            <person name="Lin H."/>
            <person name="Quesada-Ocampo L."/>
            <person name="Vaillancourt B."/>
            <person name="Sakai H."/>
            <person name="Lee S.S."/>
            <person name="Kim J."/>
            <person name="Numa H."/>
            <person name="Itoh T."/>
            <person name="Buell C.R."/>
            <person name="Matsumoto T."/>
        </authorList>
    </citation>
    <scope>NUCLEOTIDE SEQUENCE [LARGE SCALE GENOMIC DNA]</scope>
    <source>
        <strain evidence="2">cv. Nipponbare</strain>
    </source>
</reference>
<dbReference type="AlphaFoldDB" id="A0A0P0VU20"/>
<keyword evidence="2" id="KW-1185">Reference proteome</keyword>
<name>A0A0P0VU20_ORYSJ</name>
<dbReference type="Proteomes" id="UP000059680">
    <property type="component" value="Chromosome 3"/>
</dbReference>
<organism evidence="1 2">
    <name type="scientific">Oryza sativa subsp. japonica</name>
    <name type="common">Rice</name>
    <dbReference type="NCBI Taxonomy" id="39947"/>
    <lineage>
        <taxon>Eukaryota</taxon>
        <taxon>Viridiplantae</taxon>
        <taxon>Streptophyta</taxon>
        <taxon>Embryophyta</taxon>
        <taxon>Tracheophyta</taxon>
        <taxon>Spermatophyta</taxon>
        <taxon>Magnoliopsida</taxon>
        <taxon>Liliopsida</taxon>
        <taxon>Poales</taxon>
        <taxon>Poaceae</taxon>
        <taxon>BOP clade</taxon>
        <taxon>Oryzoideae</taxon>
        <taxon>Oryzeae</taxon>
        <taxon>Oryzinae</taxon>
        <taxon>Oryza</taxon>
        <taxon>Oryza sativa</taxon>
    </lineage>
</organism>
<protein>
    <submittedName>
        <fullName evidence="1">Os03g0192550 protein</fullName>
    </submittedName>
</protein>
<evidence type="ECO:0000313" key="1">
    <source>
        <dbReference type="EMBL" id="BAS82732.1"/>
    </source>
</evidence>
<dbReference type="SMR" id="A0A0P0VU20"/>
<accession>A0A0P0VU20</accession>
<reference evidence="2" key="1">
    <citation type="journal article" date="2005" name="Nature">
        <title>The map-based sequence of the rice genome.</title>
        <authorList>
            <consortium name="International rice genome sequencing project (IRGSP)"/>
            <person name="Matsumoto T."/>
            <person name="Wu J."/>
            <person name="Kanamori H."/>
            <person name="Katayose Y."/>
            <person name="Fujisawa M."/>
            <person name="Namiki N."/>
            <person name="Mizuno H."/>
            <person name="Yamamoto K."/>
            <person name="Antonio B.A."/>
            <person name="Baba T."/>
            <person name="Sakata K."/>
            <person name="Nagamura Y."/>
            <person name="Aoki H."/>
            <person name="Arikawa K."/>
            <person name="Arita K."/>
            <person name="Bito T."/>
            <person name="Chiden Y."/>
            <person name="Fujitsuka N."/>
            <person name="Fukunaka R."/>
            <person name="Hamada M."/>
            <person name="Harada C."/>
            <person name="Hayashi A."/>
            <person name="Hijishita S."/>
            <person name="Honda M."/>
            <person name="Hosokawa S."/>
            <person name="Ichikawa Y."/>
            <person name="Idonuma A."/>
            <person name="Iijima M."/>
            <person name="Ikeda M."/>
            <person name="Ikeno M."/>
            <person name="Ito K."/>
            <person name="Ito S."/>
            <person name="Ito T."/>
            <person name="Ito Y."/>
            <person name="Ito Y."/>
            <person name="Iwabuchi A."/>
            <person name="Kamiya K."/>
            <person name="Karasawa W."/>
            <person name="Kurita K."/>
            <person name="Katagiri S."/>
            <person name="Kikuta A."/>
            <person name="Kobayashi H."/>
            <person name="Kobayashi N."/>
            <person name="Machita K."/>
            <person name="Maehara T."/>
            <person name="Masukawa M."/>
            <person name="Mizubayashi T."/>
            <person name="Mukai Y."/>
            <person name="Nagasaki H."/>
            <person name="Nagata Y."/>
            <person name="Naito S."/>
            <person name="Nakashima M."/>
            <person name="Nakama Y."/>
            <person name="Nakamichi Y."/>
            <person name="Nakamura M."/>
            <person name="Meguro A."/>
            <person name="Negishi M."/>
            <person name="Ohta I."/>
            <person name="Ohta T."/>
            <person name="Okamoto M."/>
            <person name="Ono N."/>
            <person name="Saji S."/>
            <person name="Sakaguchi M."/>
            <person name="Sakai K."/>
            <person name="Shibata M."/>
            <person name="Shimokawa T."/>
            <person name="Song J."/>
            <person name="Takazaki Y."/>
            <person name="Terasawa K."/>
            <person name="Tsugane M."/>
            <person name="Tsuji K."/>
            <person name="Ueda S."/>
            <person name="Waki K."/>
            <person name="Yamagata H."/>
            <person name="Yamamoto M."/>
            <person name="Yamamoto S."/>
            <person name="Yamane H."/>
            <person name="Yoshiki S."/>
            <person name="Yoshihara R."/>
            <person name="Yukawa K."/>
            <person name="Zhong H."/>
            <person name="Yano M."/>
            <person name="Yuan Q."/>
            <person name="Ouyang S."/>
            <person name="Liu J."/>
            <person name="Jones K.M."/>
            <person name="Gansberger K."/>
            <person name="Moffat K."/>
            <person name="Hill J."/>
            <person name="Bera J."/>
            <person name="Fadrosh D."/>
            <person name="Jin S."/>
            <person name="Johri S."/>
            <person name="Kim M."/>
            <person name="Overton L."/>
            <person name="Reardon M."/>
            <person name="Tsitrin T."/>
            <person name="Vuong H."/>
            <person name="Weaver B."/>
            <person name="Ciecko A."/>
            <person name="Tallon L."/>
            <person name="Jackson J."/>
            <person name="Pai G."/>
            <person name="Aken S.V."/>
            <person name="Utterback T."/>
            <person name="Reidmuller S."/>
            <person name="Feldblyum T."/>
            <person name="Hsiao J."/>
            <person name="Zismann V."/>
            <person name="Iobst S."/>
            <person name="de Vazeille A.R."/>
            <person name="Buell C.R."/>
            <person name="Ying K."/>
            <person name="Li Y."/>
            <person name="Lu T."/>
            <person name="Huang Y."/>
            <person name="Zhao Q."/>
            <person name="Feng Q."/>
            <person name="Zhang L."/>
            <person name="Zhu J."/>
            <person name="Weng Q."/>
            <person name="Mu J."/>
            <person name="Lu Y."/>
            <person name="Fan D."/>
            <person name="Liu Y."/>
            <person name="Guan J."/>
            <person name="Zhang Y."/>
            <person name="Yu S."/>
            <person name="Liu X."/>
            <person name="Zhang Y."/>
            <person name="Hong G."/>
            <person name="Han B."/>
            <person name="Choisne N."/>
            <person name="Demange N."/>
            <person name="Orjeda G."/>
            <person name="Samain S."/>
            <person name="Cattolico L."/>
            <person name="Pelletier E."/>
            <person name="Couloux A."/>
            <person name="Segurens B."/>
            <person name="Wincker P."/>
            <person name="D'Hont A."/>
            <person name="Scarpelli C."/>
            <person name="Weissenbach J."/>
            <person name="Salanoubat M."/>
            <person name="Quetier F."/>
            <person name="Yu Y."/>
            <person name="Kim H.R."/>
            <person name="Rambo T."/>
            <person name="Currie J."/>
            <person name="Collura K."/>
            <person name="Luo M."/>
            <person name="Yang T."/>
            <person name="Ammiraju J.S.S."/>
            <person name="Engler F."/>
            <person name="Soderlund C."/>
            <person name="Wing R.A."/>
            <person name="Palmer L.E."/>
            <person name="de la Bastide M."/>
            <person name="Spiegel L."/>
            <person name="Nascimento L."/>
            <person name="Zutavern T."/>
            <person name="O'Shaughnessy A."/>
            <person name="Dike S."/>
            <person name="Dedhia N."/>
            <person name="Preston R."/>
            <person name="Balija V."/>
            <person name="McCombie W.R."/>
            <person name="Chow T."/>
            <person name="Chen H."/>
            <person name="Chung M."/>
            <person name="Chen C."/>
            <person name="Shaw J."/>
            <person name="Wu H."/>
            <person name="Hsiao K."/>
            <person name="Chao Y."/>
            <person name="Chu M."/>
            <person name="Cheng C."/>
            <person name="Hour A."/>
            <person name="Lee P."/>
            <person name="Lin S."/>
            <person name="Lin Y."/>
            <person name="Liou J."/>
            <person name="Liu S."/>
            <person name="Hsing Y."/>
            <person name="Raghuvanshi S."/>
            <person name="Mohanty A."/>
            <person name="Bharti A.K."/>
            <person name="Gaur A."/>
            <person name="Gupta V."/>
            <person name="Kumar D."/>
            <person name="Ravi V."/>
            <person name="Vij S."/>
            <person name="Kapur A."/>
            <person name="Khurana P."/>
            <person name="Khurana P."/>
            <person name="Khurana J.P."/>
            <person name="Tyagi A.K."/>
            <person name="Gaikwad K."/>
            <person name="Singh A."/>
            <person name="Dalal V."/>
            <person name="Srivastava S."/>
            <person name="Dixit A."/>
            <person name="Pal A.K."/>
            <person name="Ghazi I.A."/>
            <person name="Yadav M."/>
            <person name="Pandit A."/>
            <person name="Bhargava A."/>
            <person name="Sureshbabu K."/>
            <person name="Batra K."/>
            <person name="Sharma T.R."/>
            <person name="Mohapatra T."/>
            <person name="Singh N.K."/>
            <person name="Messing J."/>
            <person name="Nelson A.B."/>
            <person name="Fuks G."/>
            <person name="Kavchok S."/>
            <person name="Keizer G."/>
            <person name="Linton E."/>
            <person name="Llaca V."/>
            <person name="Song R."/>
            <person name="Tanyolac B."/>
            <person name="Young S."/>
            <person name="Ho-Il K."/>
            <person name="Hahn J.H."/>
            <person name="Sangsakoo G."/>
            <person name="Vanavichit A."/>
            <person name="de Mattos Luiz.A.T."/>
            <person name="Zimmer P.D."/>
            <person name="Malone G."/>
            <person name="Dellagostin O."/>
            <person name="de Oliveira A.C."/>
            <person name="Bevan M."/>
            <person name="Bancroft I."/>
            <person name="Minx P."/>
            <person name="Cordum H."/>
            <person name="Wilson R."/>
            <person name="Cheng Z."/>
            <person name="Jin W."/>
            <person name="Jiang J."/>
            <person name="Leong S.A."/>
            <person name="Iwama H."/>
            <person name="Gojobori T."/>
            <person name="Itoh T."/>
            <person name="Niimura Y."/>
            <person name="Fujii Y."/>
            <person name="Habara T."/>
            <person name="Sakai H."/>
            <person name="Sato Y."/>
            <person name="Wilson G."/>
            <person name="Kumar K."/>
            <person name="McCouch S."/>
            <person name="Juretic N."/>
            <person name="Hoen D."/>
            <person name="Wright S."/>
            <person name="Bruskiewich R."/>
            <person name="Bureau T."/>
            <person name="Miyao A."/>
            <person name="Hirochika H."/>
            <person name="Nishikawa T."/>
            <person name="Kadowaki K."/>
            <person name="Sugiura M."/>
            <person name="Burr B."/>
            <person name="Sasaki T."/>
        </authorList>
    </citation>
    <scope>NUCLEOTIDE SEQUENCE [LARGE SCALE GENOMIC DNA]</scope>
    <source>
        <strain evidence="2">cv. Nipponbare</strain>
    </source>
</reference>
<sequence length="71" mass="8924">MGPELLRWRRRSRFLSQQAMPKATTPRRTEPRRMERELELMEWKDAKLTDPFCRCLTVFRRYFFLFELKRL</sequence>
<proteinExistence type="predicted"/>
<dbReference type="InParanoid" id="A0A0P0VU20"/>